<reference evidence="3" key="1">
    <citation type="journal article" date="2020" name="bioRxiv">
        <title>Whole genome comparisons of ergot fungi reveals the divergence and evolution of species within the genus Claviceps are the result of varying mechanisms driving genome evolution and host range expansion.</title>
        <authorList>
            <person name="Wyka S.A."/>
            <person name="Mondo S.J."/>
            <person name="Liu M."/>
            <person name="Dettman J."/>
            <person name="Nalam V."/>
            <person name="Broders K.D."/>
        </authorList>
    </citation>
    <scope>NUCLEOTIDE SEQUENCE</scope>
    <source>
        <strain evidence="3">CCC 1102</strain>
    </source>
</reference>
<organism evidence="3 4">
    <name type="scientific">Claviceps arundinis</name>
    <dbReference type="NCBI Taxonomy" id="1623583"/>
    <lineage>
        <taxon>Eukaryota</taxon>
        <taxon>Fungi</taxon>
        <taxon>Dikarya</taxon>
        <taxon>Ascomycota</taxon>
        <taxon>Pezizomycotina</taxon>
        <taxon>Sordariomycetes</taxon>
        <taxon>Hypocreomycetidae</taxon>
        <taxon>Hypocreales</taxon>
        <taxon>Clavicipitaceae</taxon>
        <taxon>Claviceps</taxon>
    </lineage>
</organism>
<dbReference type="OrthoDB" id="10265068at2759"/>
<dbReference type="GO" id="GO:0006281">
    <property type="term" value="P:DNA repair"/>
    <property type="evidence" value="ECO:0007669"/>
    <property type="project" value="InterPro"/>
</dbReference>
<dbReference type="Gene3D" id="1.10.340.30">
    <property type="entry name" value="Hypothetical protein, domain 2"/>
    <property type="match status" value="1"/>
</dbReference>
<evidence type="ECO:0000256" key="2">
    <source>
        <dbReference type="ARBA" id="ARBA00023242"/>
    </source>
</evidence>
<evidence type="ECO:0008006" key="5">
    <source>
        <dbReference type="Google" id="ProtNLM"/>
    </source>
</evidence>
<proteinExistence type="predicted"/>
<name>A0A9P7STA0_9HYPO</name>
<dbReference type="Proteomes" id="UP000784919">
    <property type="component" value="Unassembled WGS sequence"/>
</dbReference>
<comment type="subcellular location">
    <subcellularLocation>
        <location evidence="1">Nucleus</location>
    </subcellularLocation>
</comment>
<dbReference type="SUPFAM" id="SSF48150">
    <property type="entry name" value="DNA-glycosylase"/>
    <property type="match status" value="1"/>
</dbReference>
<dbReference type="EMBL" id="SRPS01000032">
    <property type="protein sequence ID" value="KAG5974328.1"/>
    <property type="molecule type" value="Genomic_DNA"/>
</dbReference>
<keyword evidence="2" id="KW-0539">Nucleus</keyword>
<dbReference type="InterPro" id="IPR011257">
    <property type="entry name" value="DNA_glycosylase"/>
</dbReference>
<dbReference type="GO" id="GO:0005634">
    <property type="term" value="C:nucleus"/>
    <property type="evidence" value="ECO:0007669"/>
    <property type="project" value="UniProtKB-SubCell"/>
</dbReference>
<dbReference type="PANTHER" id="PTHR15074:SF0">
    <property type="entry name" value="METHYL-CPG-BINDING DOMAIN PROTEIN 4-LIKE PROTEIN"/>
    <property type="match status" value="1"/>
</dbReference>
<comment type="caution">
    <text evidence="3">The sequence shown here is derived from an EMBL/GenBank/DDBJ whole genome shotgun (WGS) entry which is preliminary data.</text>
</comment>
<accession>A0A9P7STA0</accession>
<dbReference type="PANTHER" id="PTHR15074">
    <property type="entry name" value="METHYL-CPG-BINDING PROTEIN"/>
    <property type="match status" value="1"/>
</dbReference>
<evidence type="ECO:0000313" key="4">
    <source>
        <dbReference type="Proteomes" id="UP000784919"/>
    </source>
</evidence>
<dbReference type="GO" id="GO:0003824">
    <property type="term" value="F:catalytic activity"/>
    <property type="evidence" value="ECO:0007669"/>
    <property type="project" value="InterPro"/>
</dbReference>
<evidence type="ECO:0000313" key="3">
    <source>
        <dbReference type="EMBL" id="KAG5974328.1"/>
    </source>
</evidence>
<evidence type="ECO:0000256" key="1">
    <source>
        <dbReference type="ARBA" id="ARBA00004123"/>
    </source>
</evidence>
<sequence length="473" mass="53551">MAEVWARDILSTFDVHDGAEDFLLNVLGSSLTPAEEVQSLVEASMFADSDKFHHLFGCRLRDPNDNIHEGSDILTFVWQLLAKRDDKSDIQSAPWADTDCLIARAKDLADTSPYTWRSLSVGSGRSGIPSLKNRHHRRRSVLANTTSHYWGEEQNGAREEHKDNVALSVLDGRCSEPACTSSSLLKPSNARLQRSSSSRYFVPVIRSSRTLSQRKPAGTVPSVPFPPLSSLQFGLIQEKMAHDPFWLLVAVTFLIKTNGQVSIPVFYKVKQRFPSPTELADPRNAQELLSMIRHLGLATNRLKQIQKYASRFLETPPTAGILHRVRNYDARDDPPESGDASCVNPNASLMPDTSAGKASRNSWEIGHMTQGRYTLDSWRIFCRDALLGRAQDWKGRGREADTSFQPEWMRVMPRDKELRAYLRWMWMREGWEWDPVTGERATLRTELRAAIDEGRVDYDRQGGLRIVPETVDD</sequence>
<dbReference type="InterPro" id="IPR045138">
    <property type="entry name" value="MeCP2/MBD4"/>
</dbReference>
<protein>
    <recommendedName>
        <fullName evidence="5">5-methylcytosine G/T mismatch-specific DNA glycosylase</fullName>
    </recommendedName>
</protein>
<dbReference type="GO" id="GO:0003677">
    <property type="term" value="F:DNA binding"/>
    <property type="evidence" value="ECO:0007669"/>
    <property type="project" value="InterPro"/>
</dbReference>
<dbReference type="AlphaFoldDB" id="A0A9P7STA0"/>
<gene>
    <name evidence="3" type="ORF">E4U56_004840</name>
</gene>